<dbReference type="Proteomes" id="UP001548713">
    <property type="component" value="Unassembled WGS sequence"/>
</dbReference>
<protein>
    <submittedName>
        <fullName evidence="8">Cytochrome C</fullName>
    </submittedName>
</protein>
<proteinExistence type="predicted"/>
<evidence type="ECO:0000256" key="3">
    <source>
        <dbReference type="ARBA" id="ARBA00022723"/>
    </source>
</evidence>
<feature type="domain" description="Cytochrome c" evidence="7">
    <location>
        <begin position="58"/>
        <end position="156"/>
    </location>
</feature>
<evidence type="ECO:0000256" key="4">
    <source>
        <dbReference type="ARBA" id="ARBA00022982"/>
    </source>
</evidence>
<gene>
    <name evidence="8" type="ORF">ABVV53_16435</name>
</gene>
<dbReference type="InterPro" id="IPR002327">
    <property type="entry name" value="Cyt_c_1A/1B"/>
</dbReference>
<comment type="caution">
    <text evidence="8">The sequence shown here is derived from an EMBL/GenBank/DDBJ whole genome shotgun (WGS) entry which is preliminary data.</text>
</comment>
<evidence type="ECO:0000313" key="8">
    <source>
        <dbReference type="EMBL" id="MET1757030.1"/>
    </source>
</evidence>
<dbReference type="Gene3D" id="1.10.760.10">
    <property type="entry name" value="Cytochrome c-like domain"/>
    <property type="match status" value="1"/>
</dbReference>
<evidence type="ECO:0000313" key="9">
    <source>
        <dbReference type="Proteomes" id="UP001548713"/>
    </source>
</evidence>
<keyword evidence="5 6" id="KW-0408">Iron</keyword>
<dbReference type="RefSeq" id="WP_353985515.1">
    <property type="nucleotide sequence ID" value="NZ_JBEWLY010000027.1"/>
</dbReference>
<evidence type="ECO:0000256" key="1">
    <source>
        <dbReference type="ARBA" id="ARBA00022448"/>
    </source>
</evidence>
<dbReference type="InterPro" id="IPR009056">
    <property type="entry name" value="Cyt_c-like_dom"/>
</dbReference>
<evidence type="ECO:0000259" key="7">
    <source>
        <dbReference type="PROSITE" id="PS51007"/>
    </source>
</evidence>
<dbReference type="PROSITE" id="PS51007">
    <property type="entry name" value="CYTC"/>
    <property type="match status" value="1"/>
</dbReference>
<evidence type="ECO:0000256" key="5">
    <source>
        <dbReference type="ARBA" id="ARBA00023004"/>
    </source>
</evidence>
<keyword evidence="1" id="KW-0813">Transport</keyword>
<dbReference type="PRINTS" id="PR00604">
    <property type="entry name" value="CYTCHRMECIAB"/>
</dbReference>
<organism evidence="8 9">
    <name type="scientific">Novosphingobium kalidii</name>
    <dbReference type="NCBI Taxonomy" id="3230299"/>
    <lineage>
        <taxon>Bacteria</taxon>
        <taxon>Pseudomonadati</taxon>
        <taxon>Pseudomonadota</taxon>
        <taxon>Alphaproteobacteria</taxon>
        <taxon>Sphingomonadales</taxon>
        <taxon>Sphingomonadaceae</taxon>
        <taxon>Novosphingobium</taxon>
    </lineage>
</organism>
<dbReference type="PANTHER" id="PTHR11961">
    <property type="entry name" value="CYTOCHROME C"/>
    <property type="match status" value="1"/>
</dbReference>
<name>A0ABV2D590_9SPHN</name>
<keyword evidence="3 6" id="KW-0479">Metal-binding</keyword>
<keyword evidence="9" id="KW-1185">Reference proteome</keyword>
<evidence type="ECO:0000256" key="6">
    <source>
        <dbReference type="PROSITE-ProRule" id="PRU00433"/>
    </source>
</evidence>
<sequence length="156" mass="16138">MLHTWGNLPLMTFRRFLVFGCTLLAACGQGATDKGDSVPAMAGTAPVTAGLSPGEGRGEAPDPPAAFAVCRSCHTVTPGRHGAGPSLAGVWGAKAGSLPGYAYSEALKSSGIVWDAETLDTWLQAPTKMVPGTRMIIGIPNAEARKAVIEYLEALK</sequence>
<evidence type="ECO:0000256" key="2">
    <source>
        <dbReference type="ARBA" id="ARBA00022617"/>
    </source>
</evidence>
<dbReference type="SUPFAM" id="SSF46626">
    <property type="entry name" value="Cytochrome c"/>
    <property type="match status" value="1"/>
</dbReference>
<reference evidence="8 9" key="1">
    <citation type="submission" date="2024-07" db="EMBL/GenBank/DDBJ databases">
        <title>Novosphingobium kalidii RD2P27.</title>
        <authorList>
            <person name="Sun J.-Q."/>
        </authorList>
    </citation>
    <scope>NUCLEOTIDE SEQUENCE [LARGE SCALE GENOMIC DNA]</scope>
    <source>
        <strain evidence="8 9">RD2P27</strain>
    </source>
</reference>
<dbReference type="InterPro" id="IPR036909">
    <property type="entry name" value="Cyt_c-like_dom_sf"/>
</dbReference>
<keyword evidence="2 6" id="KW-0349">Heme</keyword>
<accession>A0ABV2D590</accession>
<keyword evidence="4" id="KW-0249">Electron transport</keyword>
<dbReference type="EMBL" id="JBEWLY010000027">
    <property type="protein sequence ID" value="MET1757030.1"/>
    <property type="molecule type" value="Genomic_DNA"/>
</dbReference>